<sequence>MPISSGATGRVGVGVDTSIMWTPEGWKQDSNPYPRSCDSYLKRYLESHPEAIKKSKTNTSMDTHDHLRNQGPDGKNMNTFEKDLNRGTNSKKQHESQDGNTTGHLSSENTSNKSSTCAIL</sequence>
<comment type="caution">
    <text evidence="2">The sequence shown here is derived from an EMBL/GenBank/DDBJ whole genome shotgun (WGS) entry which is preliminary data.</text>
</comment>
<feature type="region of interest" description="Disordered" evidence="1">
    <location>
        <begin position="51"/>
        <end position="120"/>
    </location>
</feature>
<gene>
    <name evidence="2" type="ORF">AGOR_G00047500</name>
</gene>
<dbReference type="OrthoDB" id="8899727at2759"/>
<protein>
    <submittedName>
        <fullName evidence="2">Uncharacterized protein</fullName>
    </submittedName>
</protein>
<reference evidence="2" key="1">
    <citation type="submission" date="2021-01" db="EMBL/GenBank/DDBJ databases">
        <authorList>
            <person name="Zahm M."/>
            <person name="Roques C."/>
            <person name="Cabau C."/>
            <person name="Klopp C."/>
            <person name="Donnadieu C."/>
            <person name="Jouanno E."/>
            <person name="Lampietro C."/>
            <person name="Louis A."/>
            <person name="Herpin A."/>
            <person name="Echchiki A."/>
            <person name="Berthelot C."/>
            <person name="Parey E."/>
            <person name="Roest-Crollius H."/>
            <person name="Braasch I."/>
            <person name="Postlethwait J."/>
            <person name="Bobe J."/>
            <person name="Montfort J."/>
            <person name="Bouchez O."/>
            <person name="Begum T."/>
            <person name="Mejri S."/>
            <person name="Adams A."/>
            <person name="Chen W.-J."/>
            <person name="Guiguen Y."/>
        </authorList>
    </citation>
    <scope>NUCLEOTIDE SEQUENCE</scope>
    <source>
        <tissue evidence="2">Blood</tissue>
    </source>
</reference>
<name>A0A8T3DWI9_9TELE</name>
<proteinExistence type="predicted"/>
<evidence type="ECO:0000313" key="2">
    <source>
        <dbReference type="EMBL" id="KAI1900194.1"/>
    </source>
</evidence>
<dbReference type="AlphaFoldDB" id="A0A8T3DWI9"/>
<accession>A0A8T3DWI9</accession>
<organism evidence="2 3">
    <name type="scientific">Albula goreensis</name>
    <dbReference type="NCBI Taxonomy" id="1534307"/>
    <lineage>
        <taxon>Eukaryota</taxon>
        <taxon>Metazoa</taxon>
        <taxon>Chordata</taxon>
        <taxon>Craniata</taxon>
        <taxon>Vertebrata</taxon>
        <taxon>Euteleostomi</taxon>
        <taxon>Actinopterygii</taxon>
        <taxon>Neopterygii</taxon>
        <taxon>Teleostei</taxon>
        <taxon>Albuliformes</taxon>
        <taxon>Albulidae</taxon>
        <taxon>Albula</taxon>
    </lineage>
</organism>
<dbReference type="EMBL" id="JAERUA010000004">
    <property type="protein sequence ID" value="KAI1900194.1"/>
    <property type="molecule type" value="Genomic_DNA"/>
</dbReference>
<evidence type="ECO:0000313" key="3">
    <source>
        <dbReference type="Proteomes" id="UP000829720"/>
    </source>
</evidence>
<evidence type="ECO:0000256" key="1">
    <source>
        <dbReference type="SAM" id="MobiDB-lite"/>
    </source>
</evidence>
<feature type="compositionally biased region" description="Polar residues" evidence="1">
    <location>
        <begin position="98"/>
        <end position="120"/>
    </location>
</feature>
<dbReference type="Proteomes" id="UP000829720">
    <property type="component" value="Unassembled WGS sequence"/>
</dbReference>
<keyword evidence="3" id="KW-1185">Reference proteome</keyword>